<evidence type="ECO:0000313" key="3">
    <source>
        <dbReference type="Proteomes" id="UP000248340"/>
    </source>
</evidence>
<evidence type="ECO:0000256" key="1">
    <source>
        <dbReference type="SAM" id="MobiDB-lite"/>
    </source>
</evidence>
<dbReference type="Gene3D" id="1.10.510.10">
    <property type="entry name" value="Transferase(Phosphotransferase) domain 1"/>
    <property type="match status" value="1"/>
</dbReference>
<dbReference type="RefSeq" id="XP_025491221.1">
    <property type="nucleotide sequence ID" value="XM_025638636.1"/>
</dbReference>
<sequence length="390" mass="43632">MARKAESPVRPPGSPRHDEADKQAGGCDSANSEPIPAGRVRGPRDLRLKFFGFGEQHTWDSRLRARVSALSHVAFQGALQAAYLCFMVRLPESVMDTEYLILFDNSPSPAHPDRKQSVMDQCIILYIQQSWAKLLSLLDPRCEPLFLSTSVAPLQDLESYLMRPRLCLQLIPQKNDTIILKACPVPAPLARSEVDWDAVEVEMRDSPVFKLSEVPAVPRRRARYFYATEDGTVQRRRTLAPGAQAGGIIGIGTQYAGILMTYIPSPVSLLYLITAGNDGEVSIAERQKWYDQIADVVHTLHRHGLFWVDVKAANVAIDGVHREAWLVDFEGTATVGWVDYSISGTKAEDLQGLSKMREFLELSSTRPRRTGRRRGLARIAKRSRNQVALR</sequence>
<name>A0A319CB25_9EURO</name>
<reference evidence="2 3" key="1">
    <citation type="submission" date="2016-12" db="EMBL/GenBank/DDBJ databases">
        <title>The genomes of Aspergillus section Nigri reveals drivers in fungal speciation.</title>
        <authorList>
            <consortium name="DOE Joint Genome Institute"/>
            <person name="Vesth T.C."/>
            <person name="Nybo J."/>
            <person name="Theobald S."/>
            <person name="Brandl J."/>
            <person name="Frisvad J.C."/>
            <person name="Nielsen K.F."/>
            <person name="Lyhne E.K."/>
            <person name="Kogle M.E."/>
            <person name="Kuo A."/>
            <person name="Riley R."/>
            <person name="Clum A."/>
            <person name="Nolan M."/>
            <person name="Lipzen A."/>
            <person name="Salamov A."/>
            <person name="Henrissat B."/>
            <person name="Wiebenga A."/>
            <person name="De Vries R.P."/>
            <person name="Grigoriev I.V."/>
            <person name="Mortensen U.H."/>
            <person name="Andersen M.R."/>
            <person name="Baker S.E."/>
        </authorList>
    </citation>
    <scope>NUCLEOTIDE SEQUENCE [LARGE SCALE GENOMIC DNA]</scope>
    <source>
        <strain evidence="2 3">CBS 121591</strain>
    </source>
</reference>
<dbReference type="OrthoDB" id="4062651at2759"/>
<dbReference type="GeneID" id="37141378"/>
<evidence type="ECO:0008006" key="4">
    <source>
        <dbReference type="Google" id="ProtNLM"/>
    </source>
</evidence>
<dbReference type="InterPro" id="IPR011009">
    <property type="entry name" value="Kinase-like_dom_sf"/>
</dbReference>
<dbReference type="EMBL" id="KZ821705">
    <property type="protein sequence ID" value="PYH81021.1"/>
    <property type="molecule type" value="Genomic_DNA"/>
</dbReference>
<dbReference type="AlphaFoldDB" id="A0A319CB25"/>
<accession>A0A319CB25</accession>
<dbReference type="SUPFAM" id="SSF56112">
    <property type="entry name" value="Protein kinase-like (PK-like)"/>
    <property type="match status" value="1"/>
</dbReference>
<keyword evidence="3" id="KW-1185">Reference proteome</keyword>
<organism evidence="2 3">
    <name type="scientific">Aspergillus uvarum CBS 121591</name>
    <dbReference type="NCBI Taxonomy" id="1448315"/>
    <lineage>
        <taxon>Eukaryota</taxon>
        <taxon>Fungi</taxon>
        <taxon>Dikarya</taxon>
        <taxon>Ascomycota</taxon>
        <taxon>Pezizomycotina</taxon>
        <taxon>Eurotiomycetes</taxon>
        <taxon>Eurotiomycetidae</taxon>
        <taxon>Eurotiales</taxon>
        <taxon>Aspergillaceae</taxon>
        <taxon>Aspergillus</taxon>
        <taxon>Aspergillus subgen. Circumdati</taxon>
    </lineage>
</organism>
<protein>
    <recommendedName>
        <fullName evidence="4">Protein kinase domain-containing protein</fullName>
    </recommendedName>
</protein>
<gene>
    <name evidence="2" type="ORF">BO82DRAFT_392702</name>
</gene>
<proteinExistence type="predicted"/>
<feature type="region of interest" description="Disordered" evidence="1">
    <location>
        <begin position="1"/>
        <end position="41"/>
    </location>
</feature>
<dbReference type="VEuPathDB" id="FungiDB:BO82DRAFT_392702"/>
<evidence type="ECO:0000313" key="2">
    <source>
        <dbReference type="EMBL" id="PYH81021.1"/>
    </source>
</evidence>
<dbReference type="Proteomes" id="UP000248340">
    <property type="component" value="Unassembled WGS sequence"/>
</dbReference>